<sequence>MKTGSHFLQRLLSTAAISLLFMALPAQAAQFVAYGDYEIHYNAFNSSFVEPDIAKTYGLLRGKRRAMINVSVLKKEADGNKKPISALISGSAANLLQQTQQLDFKKVDEGNAVYYIGQFGFSDDMLMRISVTVQPDPNQPAYDLQFEQRFFAD</sequence>
<keyword evidence="4" id="KW-1185">Reference proteome</keyword>
<dbReference type="AlphaFoldDB" id="A0A8J7F8N3"/>
<feature type="signal peptide" evidence="1">
    <location>
        <begin position="1"/>
        <end position="28"/>
    </location>
</feature>
<name>A0A8J7F8N3_9GAMM</name>
<comment type="caution">
    <text evidence="3">The sequence shown here is derived from an EMBL/GenBank/DDBJ whole genome shotgun (WGS) entry which is preliminary data.</text>
</comment>
<reference evidence="3" key="1">
    <citation type="submission" date="2020-10" db="EMBL/GenBank/DDBJ databases">
        <title>Bacterium isolated from coastal waters sediment.</title>
        <authorList>
            <person name="Chen R.-J."/>
            <person name="Lu D.-C."/>
            <person name="Zhu K.-L."/>
            <person name="Du Z.-J."/>
        </authorList>
    </citation>
    <scope>NUCLEOTIDE SEQUENCE</scope>
    <source>
        <strain evidence="3">N1Y112</strain>
    </source>
</reference>
<keyword evidence="1" id="KW-0732">Signal</keyword>
<dbReference type="EMBL" id="JADEYS010000001">
    <property type="protein sequence ID" value="MBE9395794.1"/>
    <property type="molecule type" value="Genomic_DNA"/>
</dbReference>
<gene>
    <name evidence="3" type="ORF">IOQ59_00825</name>
</gene>
<dbReference type="Proteomes" id="UP000640333">
    <property type="component" value="Unassembled WGS sequence"/>
</dbReference>
<evidence type="ECO:0000313" key="3">
    <source>
        <dbReference type="EMBL" id="MBE9395794.1"/>
    </source>
</evidence>
<dbReference type="Pfam" id="PF14467">
    <property type="entry name" value="DUF4426"/>
    <property type="match status" value="1"/>
</dbReference>
<evidence type="ECO:0000256" key="1">
    <source>
        <dbReference type="SAM" id="SignalP"/>
    </source>
</evidence>
<feature type="domain" description="DUF4426" evidence="2">
    <location>
        <begin position="34"/>
        <end position="153"/>
    </location>
</feature>
<evidence type="ECO:0000313" key="4">
    <source>
        <dbReference type="Proteomes" id="UP000640333"/>
    </source>
</evidence>
<dbReference type="InterPro" id="IPR025218">
    <property type="entry name" value="DUF4426"/>
</dbReference>
<proteinExistence type="predicted"/>
<evidence type="ECO:0000259" key="2">
    <source>
        <dbReference type="Pfam" id="PF14467"/>
    </source>
</evidence>
<protein>
    <submittedName>
        <fullName evidence="3">DUF4426 domain-containing protein</fullName>
    </submittedName>
</protein>
<accession>A0A8J7F8N3</accession>
<dbReference type="Gene3D" id="2.60.40.3340">
    <property type="entry name" value="Domain of unknown function DUF4426"/>
    <property type="match status" value="1"/>
</dbReference>
<feature type="chain" id="PRO_5035290806" evidence="1">
    <location>
        <begin position="29"/>
        <end position="153"/>
    </location>
</feature>
<organism evidence="3 4">
    <name type="scientific">Pontibacterium sinense</name>
    <dbReference type="NCBI Taxonomy" id="2781979"/>
    <lineage>
        <taxon>Bacteria</taxon>
        <taxon>Pseudomonadati</taxon>
        <taxon>Pseudomonadota</taxon>
        <taxon>Gammaproteobacteria</taxon>
        <taxon>Oceanospirillales</taxon>
        <taxon>Oceanospirillaceae</taxon>
        <taxon>Pontibacterium</taxon>
    </lineage>
</organism>
<dbReference type="RefSeq" id="WP_193951352.1">
    <property type="nucleotide sequence ID" value="NZ_JADEYS010000001.1"/>
</dbReference>